<sequence length="110" mass="12144">MGSCLLRRLVHSGRVKAQFSKQQKDFKSDRLFPLFHLGPFSFSTLLAAPIGKVQFDRITAKDSGIAEQGPMSINSSSVSADCIRARPLEKHPSIKTLDCKAGSLLKRKKD</sequence>
<evidence type="ECO:0000313" key="1">
    <source>
        <dbReference type="EMBL" id="KAK4020361.1"/>
    </source>
</evidence>
<name>A0ABR0A5F8_9CRUS</name>
<comment type="caution">
    <text evidence="1">The sequence shown here is derived from an EMBL/GenBank/DDBJ whole genome shotgun (WGS) entry which is preliminary data.</text>
</comment>
<gene>
    <name evidence="1" type="ORF">OUZ56_002345</name>
</gene>
<accession>A0ABR0A5F8</accession>
<reference evidence="1 2" key="1">
    <citation type="journal article" date="2023" name="Nucleic Acids Res.">
        <title>The hologenome of Daphnia magna reveals possible DNA methylation and microbiome-mediated evolution of the host genome.</title>
        <authorList>
            <person name="Chaturvedi A."/>
            <person name="Li X."/>
            <person name="Dhandapani V."/>
            <person name="Marshall H."/>
            <person name="Kissane S."/>
            <person name="Cuenca-Cambronero M."/>
            <person name="Asole G."/>
            <person name="Calvet F."/>
            <person name="Ruiz-Romero M."/>
            <person name="Marangio P."/>
            <person name="Guigo R."/>
            <person name="Rago D."/>
            <person name="Mirbahai L."/>
            <person name="Eastwood N."/>
            <person name="Colbourne J.K."/>
            <person name="Zhou J."/>
            <person name="Mallon E."/>
            <person name="Orsini L."/>
        </authorList>
    </citation>
    <scope>NUCLEOTIDE SEQUENCE [LARGE SCALE GENOMIC DNA]</scope>
    <source>
        <strain evidence="1">LRV0_1</strain>
    </source>
</reference>
<dbReference type="Proteomes" id="UP001234178">
    <property type="component" value="Unassembled WGS sequence"/>
</dbReference>
<protein>
    <submittedName>
        <fullName evidence="1">Uncharacterized protein</fullName>
    </submittedName>
</protein>
<organism evidence="1 2">
    <name type="scientific">Daphnia magna</name>
    <dbReference type="NCBI Taxonomy" id="35525"/>
    <lineage>
        <taxon>Eukaryota</taxon>
        <taxon>Metazoa</taxon>
        <taxon>Ecdysozoa</taxon>
        <taxon>Arthropoda</taxon>
        <taxon>Crustacea</taxon>
        <taxon>Branchiopoda</taxon>
        <taxon>Diplostraca</taxon>
        <taxon>Cladocera</taxon>
        <taxon>Anomopoda</taxon>
        <taxon>Daphniidae</taxon>
        <taxon>Daphnia</taxon>
    </lineage>
</organism>
<evidence type="ECO:0000313" key="2">
    <source>
        <dbReference type="Proteomes" id="UP001234178"/>
    </source>
</evidence>
<proteinExistence type="predicted"/>
<dbReference type="EMBL" id="JAOYFB010000036">
    <property type="protein sequence ID" value="KAK4020361.1"/>
    <property type="molecule type" value="Genomic_DNA"/>
</dbReference>
<keyword evidence="2" id="KW-1185">Reference proteome</keyword>